<feature type="region of interest" description="Disordered" evidence="1">
    <location>
        <begin position="55"/>
        <end position="78"/>
    </location>
</feature>
<evidence type="ECO:0000313" key="3">
    <source>
        <dbReference type="Proteomes" id="UP000314294"/>
    </source>
</evidence>
<comment type="caution">
    <text evidence="2">The sequence shown here is derived from an EMBL/GenBank/DDBJ whole genome shotgun (WGS) entry which is preliminary data.</text>
</comment>
<dbReference type="AlphaFoldDB" id="A0A4Z2GPL9"/>
<evidence type="ECO:0000313" key="2">
    <source>
        <dbReference type="EMBL" id="TNN55507.1"/>
    </source>
</evidence>
<sequence length="78" mass="8672">MALLDQMHGQSETAKYTKYSCGVSAPQGKDYFMMKPTHMLVLLLASLPNGAVPKKGARSLEVHAQCGKHREKREGKRE</sequence>
<proteinExistence type="predicted"/>
<name>A0A4Z2GPL9_9TELE</name>
<evidence type="ECO:0000256" key="1">
    <source>
        <dbReference type="SAM" id="MobiDB-lite"/>
    </source>
</evidence>
<keyword evidence="3" id="KW-1185">Reference proteome</keyword>
<dbReference type="Proteomes" id="UP000314294">
    <property type="component" value="Unassembled WGS sequence"/>
</dbReference>
<gene>
    <name evidence="2" type="ORF">EYF80_034249</name>
</gene>
<organism evidence="2 3">
    <name type="scientific">Liparis tanakae</name>
    <name type="common">Tanaka's snailfish</name>
    <dbReference type="NCBI Taxonomy" id="230148"/>
    <lineage>
        <taxon>Eukaryota</taxon>
        <taxon>Metazoa</taxon>
        <taxon>Chordata</taxon>
        <taxon>Craniata</taxon>
        <taxon>Vertebrata</taxon>
        <taxon>Euteleostomi</taxon>
        <taxon>Actinopterygii</taxon>
        <taxon>Neopterygii</taxon>
        <taxon>Teleostei</taxon>
        <taxon>Neoteleostei</taxon>
        <taxon>Acanthomorphata</taxon>
        <taxon>Eupercaria</taxon>
        <taxon>Perciformes</taxon>
        <taxon>Cottioidei</taxon>
        <taxon>Cottales</taxon>
        <taxon>Liparidae</taxon>
        <taxon>Liparis</taxon>
    </lineage>
</organism>
<reference evidence="2 3" key="1">
    <citation type="submission" date="2019-03" db="EMBL/GenBank/DDBJ databases">
        <title>First draft genome of Liparis tanakae, snailfish: a comprehensive survey of snailfish specific genes.</title>
        <authorList>
            <person name="Kim W."/>
            <person name="Song I."/>
            <person name="Jeong J.-H."/>
            <person name="Kim D."/>
            <person name="Kim S."/>
            <person name="Ryu S."/>
            <person name="Song J.Y."/>
            <person name="Lee S.K."/>
        </authorList>
    </citation>
    <scope>NUCLEOTIDE SEQUENCE [LARGE SCALE GENOMIC DNA]</scope>
    <source>
        <tissue evidence="2">Muscle</tissue>
    </source>
</reference>
<protein>
    <submittedName>
        <fullName evidence="2">Uncharacterized protein</fullName>
    </submittedName>
</protein>
<accession>A0A4Z2GPL9</accession>
<dbReference type="EMBL" id="SRLO01000453">
    <property type="protein sequence ID" value="TNN55507.1"/>
    <property type="molecule type" value="Genomic_DNA"/>
</dbReference>